<feature type="transmembrane region" description="Helical" evidence="2">
    <location>
        <begin position="316"/>
        <end position="337"/>
    </location>
</feature>
<gene>
    <name evidence="3" type="ORF">PoB_002319500</name>
</gene>
<keyword evidence="2" id="KW-0472">Membrane</keyword>
<feature type="transmembrane region" description="Helical" evidence="2">
    <location>
        <begin position="404"/>
        <end position="421"/>
    </location>
</feature>
<dbReference type="Gene3D" id="1.20.1250.20">
    <property type="entry name" value="MFS general substrate transporter like domains"/>
    <property type="match status" value="1"/>
</dbReference>
<keyword evidence="2" id="KW-0812">Transmembrane</keyword>
<evidence type="ECO:0000256" key="2">
    <source>
        <dbReference type="SAM" id="Phobius"/>
    </source>
</evidence>
<evidence type="ECO:0000256" key="1">
    <source>
        <dbReference type="SAM" id="MobiDB-lite"/>
    </source>
</evidence>
<dbReference type="EMBL" id="BLXT01002699">
    <property type="protein sequence ID" value="GFN96689.1"/>
    <property type="molecule type" value="Genomic_DNA"/>
</dbReference>
<organism evidence="3 4">
    <name type="scientific">Plakobranchus ocellatus</name>
    <dbReference type="NCBI Taxonomy" id="259542"/>
    <lineage>
        <taxon>Eukaryota</taxon>
        <taxon>Metazoa</taxon>
        <taxon>Spiralia</taxon>
        <taxon>Lophotrochozoa</taxon>
        <taxon>Mollusca</taxon>
        <taxon>Gastropoda</taxon>
        <taxon>Heterobranchia</taxon>
        <taxon>Euthyneura</taxon>
        <taxon>Panpulmonata</taxon>
        <taxon>Sacoglossa</taxon>
        <taxon>Placobranchoidea</taxon>
        <taxon>Plakobranchidae</taxon>
        <taxon>Plakobranchus</taxon>
    </lineage>
</organism>
<feature type="transmembrane region" description="Helical" evidence="2">
    <location>
        <begin position="427"/>
        <end position="451"/>
    </location>
</feature>
<dbReference type="PANTHER" id="PTHR11360">
    <property type="entry name" value="MONOCARBOXYLATE TRANSPORTER"/>
    <property type="match status" value="1"/>
</dbReference>
<dbReference type="PANTHER" id="PTHR11360:SF260">
    <property type="entry name" value="MFS DOMAIN-CONTAINING PROTEIN"/>
    <property type="match status" value="1"/>
</dbReference>
<feature type="transmembrane region" description="Helical" evidence="2">
    <location>
        <begin position="21"/>
        <end position="41"/>
    </location>
</feature>
<feature type="compositionally biased region" description="Basic and acidic residues" evidence="1">
    <location>
        <begin position="494"/>
        <end position="511"/>
    </location>
</feature>
<dbReference type="InterPro" id="IPR050327">
    <property type="entry name" value="Proton-linked_MCT"/>
</dbReference>
<comment type="caution">
    <text evidence="3">The sequence shown here is derived from an EMBL/GenBank/DDBJ whole genome shotgun (WGS) entry which is preliminary data.</text>
</comment>
<proteinExistence type="predicted"/>
<feature type="transmembrane region" description="Helical" evidence="2">
    <location>
        <begin position="90"/>
        <end position="109"/>
    </location>
</feature>
<feature type="transmembrane region" description="Helical" evidence="2">
    <location>
        <begin position="61"/>
        <end position="83"/>
    </location>
</feature>
<sequence>MPDKPRPDPSPDAGDPDSVSWRWVVLAASFVTMLLNAAVSYNVGVLNVAVLENFDAGPEVVSWLMAVYSAIFAITGPVASAVINASDCRTCVFFSGVLTCVGFVASSWVTHYGWLFLTLSIVGLGQSMAQVGGSVGLAYYFPTKTVFASGIALSGNGLGSFLHPALLQVLLEMYSLKGAFLILGAVCLNSCTCGLLMRPTTYETSRGRQKAQAEARSFTSTAKDLWREHVEILTDLNFLKLFLAVFTFALAYNTALVFFPECLIKAKGYTHMEAATIASFVGIGSLLARALVGFAATEENIGEKLMYIGYTHMEAATIASFVGIGSLLARALVGFAATEENIGEKLMYIGMNCVAFLVCMAADNLMNFTVGALIVALAYGIYVSPCVILFFTLSFYVLGHSKGASGYGIVLVAYGVASLLGPPLYAVILEIFGCVALFKITGLLFLSSALISTGIHQHITPEVGLDDAVVPEKLTGAIFGSRNFEFIVPIGEREKESPQRDRGLEVPRDRGPGGGEGDTLHVIPVGGEGDTLHVIPGSHEGDTRHVHLGEEEPELTRLLSPPVHTEEMI</sequence>
<feature type="transmembrane region" description="Helical" evidence="2">
    <location>
        <begin position="346"/>
        <end position="366"/>
    </location>
</feature>
<feature type="transmembrane region" description="Helical" evidence="2">
    <location>
        <begin position="372"/>
        <end position="397"/>
    </location>
</feature>
<protein>
    <submittedName>
        <fullName evidence="3">Monocarboxylate transporter</fullName>
    </submittedName>
</protein>
<feature type="transmembrane region" description="Helical" evidence="2">
    <location>
        <begin position="275"/>
        <end position="296"/>
    </location>
</feature>
<accession>A0AAV3ZNH4</accession>
<reference evidence="3 4" key="1">
    <citation type="journal article" date="2021" name="Elife">
        <title>Chloroplast acquisition without the gene transfer in kleptoplastic sea slugs, Plakobranchus ocellatus.</title>
        <authorList>
            <person name="Maeda T."/>
            <person name="Takahashi S."/>
            <person name="Yoshida T."/>
            <person name="Shimamura S."/>
            <person name="Takaki Y."/>
            <person name="Nagai Y."/>
            <person name="Toyoda A."/>
            <person name="Suzuki Y."/>
            <person name="Arimoto A."/>
            <person name="Ishii H."/>
            <person name="Satoh N."/>
            <person name="Nishiyama T."/>
            <person name="Hasebe M."/>
            <person name="Maruyama T."/>
            <person name="Minagawa J."/>
            <person name="Obokata J."/>
            <person name="Shigenobu S."/>
        </authorList>
    </citation>
    <scope>NUCLEOTIDE SEQUENCE [LARGE SCALE GENOMIC DNA]</scope>
</reference>
<dbReference type="Pfam" id="PF07690">
    <property type="entry name" value="MFS_1"/>
    <property type="match status" value="1"/>
</dbReference>
<dbReference type="SUPFAM" id="SSF103473">
    <property type="entry name" value="MFS general substrate transporter"/>
    <property type="match status" value="2"/>
</dbReference>
<feature type="region of interest" description="Disordered" evidence="1">
    <location>
        <begin position="494"/>
        <end position="520"/>
    </location>
</feature>
<name>A0AAV3ZNH4_9GAST</name>
<dbReference type="Proteomes" id="UP000735302">
    <property type="component" value="Unassembled WGS sequence"/>
</dbReference>
<evidence type="ECO:0000313" key="4">
    <source>
        <dbReference type="Proteomes" id="UP000735302"/>
    </source>
</evidence>
<dbReference type="InterPro" id="IPR011701">
    <property type="entry name" value="MFS"/>
</dbReference>
<feature type="transmembrane region" description="Helical" evidence="2">
    <location>
        <begin position="241"/>
        <end position="263"/>
    </location>
</feature>
<keyword evidence="4" id="KW-1185">Reference proteome</keyword>
<feature type="transmembrane region" description="Helical" evidence="2">
    <location>
        <begin position="146"/>
        <end position="167"/>
    </location>
</feature>
<keyword evidence="2" id="KW-1133">Transmembrane helix</keyword>
<dbReference type="AlphaFoldDB" id="A0AAV3ZNH4"/>
<dbReference type="GO" id="GO:0008028">
    <property type="term" value="F:monocarboxylic acid transmembrane transporter activity"/>
    <property type="evidence" value="ECO:0007669"/>
    <property type="project" value="TreeGrafter"/>
</dbReference>
<feature type="transmembrane region" description="Helical" evidence="2">
    <location>
        <begin position="179"/>
        <end position="197"/>
    </location>
</feature>
<evidence type="ECO:0000313" key="3">
    <source>
        <dbReference type="EMBL" id="GFN96689.1"/>
    </source>
</evidence>
<dbReference type="InterPro" id="IPR036259">
    <property type="entry name" value="MFS_trans_sf"/>
</dbReference>